<proteinExistence type="predicted"/>
<evidence type="ECO:0000313" key="3">
    <source>
        <dbReference type="Proteomes" id="UP000254841"/>
    </source>
</evidence>
<dbReference type="GO" id="GO:0006760">
    <property type="term" value="P:folic acid-containing compound metabolic process"/>
    <property type="evidence" value="ECO:0007669"/>
    <property type="project" value="InterPro"/>
</dbReference>
<dbReference type="EMBL" id="UGHV01000001">
    <property type="protein sequence ID" value="STO96442.1"/>
    <property type="molecule type" value="Genomic_DNA"/>
</dbReference>
<dbReference type="AlphaFoldDB" id="A0A377J1S0"/>
<sequence length="109" mass="12422">MPYEIVLEDLCLEAIIGVLPREREQAQRLQVEARIGYERDGKGFLDYAQVRESIITHLQQARYELLEQACDGLAAWLYASFPPITTLTLTLKKPDVFVDCCVGVCRSYP</sequence>
<dbReference type="GO" id="GO:0004150">
    <property type="term" value="F:dihydroneopterin aldolase activity"/>
    <property type="evidence" value="ECO:0007669"/>
    <property type="project" value="InterPro"/>
</dbReference>
<dbReference type="InterPro" id="IPR006157">
    <property type="entry name" value="FolB_dom"/>
</dbReference>
<dbReference type="Pfam" id="PF02152">
    <property type="entry name" value="FolB"/>
    <property type="match status" value="1"/>
</dbReference>
<dbReference type="Gene3D" id="3.30.1130.10">
    <property type="match status" value="1"/>
</dbReference>
<accession>A0A377J1S0</accession>
<reference evidence="2 3" key="1">
    <citation type="submission" date="2018-06" db="EMBL/GenBank/DDBJ databases">
        <authorList>
            <consortium name="Pathogen Informatics"/>
            <person name="Doyle S."/>
        </authorList>
    </citation>
    <scope>NUCLEOTIDE SEQUENCE [LARGE SCALE GENOMIC DNA]</scope>
    <source>
        <strain evidence="2 3">NCTC12410</strain>
    </source>
</reference>
<gene>
    <name evidence="2" type="ORF">NCTC12410_00254</name>
</gene>
<name>A0A377J1S0_9HELI</name>
<dbReference type="OrthoDB" id="5373183at2"/>
<dbReference type="InterPro" id="IPR043133">
    <property type="entry name" value="GTP-CH-I_C/QueF"/>
</dbReference>
<organism evidence="2 3">
    <name type="scientific">Helicobacter canis</name>
    <dbReference type="NCBI Taxonomy" id="29419"/>
    <lineage>
        <taxon>Bacteria</taxon>
        <taxon>Pseudomonadati</taxon>
        <taxon>Campylobacterota</taxon>
        <taxon>Epsilonproteobacteria</taxon>
        <taxon>Campylobacterales</taxon>
        <taxon>Helicobacteraceae</taxon>
        <taxon>Helicobacter</taxon>
    </lineage>
</organism>
<dbReference type="SUPFAM" id="SSF55620">
    <property type="entry name" value="Tetrahydrobiopterin biosynthesis enzymes-like"/>
    <property type="match status" value="1"/>
</dbReference>
<dbReference type="RefSeq" id="WP_115010776.1">
    <property type="nucleotide sequence ID" value="NZ_UGHV01000001.1"/>
</dbReference>
<evidence type="ECO:0000259" key="1">
    <source>
        <dbReference type="SMART" id="SM00905"/>
    </source>
</evidence>
<protein>
    <submittedName>
        <fullName evidence="2">Dihydroneopterin aldolase</fullName>
    </submittedName>
</protein>
<evidence type="ECO:0000313" key="2">
    <source>
        <dbReference type="EMBL" id="STO96442.1"/>
    </source>
</evidence>
<dbReference type="Proteomes" id="UP000254841">
    <property type="component" value="Unassembled WGS sequence"/>
</dbReference>
<feature type="domain" description="Dihydroneopterin aldolase/epimerase" evidence="1">
    <location>
        <begin position="5"/>
        <end position="108"/>
    </location>
</feature>
<dbReference type="SMART" id="SM00905">
    <property type="entry name" value="FolB"/>
    <property type="match status" value="1"/>
</dbReference>